<feature type="compositionally biased region" description="Polar residues" evidence="1">
    <location>
        <begin position="21"/>
        <end position="30"/>
    </location>
</feature>
<evidence type="ECO:0000313" key="2">
    <source>
        <dbReference type="EMBL" id="ASV88409.1"/>
    </source>
</evidence>
<name>A0A248UQ47_9HYPH</name>
<evidence type="ECO:0000256" key="1">
    <source>
        <dbReference type="SAM" id="MobiDB-lite"/>
    </source>
</evidence>
<sequence>MQMPRWLSGFLENDEEEDTRTPANSNSSTGGFVEMRM</sequence>
<feature type="region of interest" description="Disordered" evidence="1">
    <location>
        <begin position="1"/>
        <end position="37"/>
    </location>
</feature>
<keyword evidence="2" id="KW-0614">Plasmid</keyword>
<dbReference type="KEGG" id="och:CES85_3604"/>
<organism evidence="2 3">
    <name type="scientific">Ochrobactrum quorumnocens</name>
    <dbReference type="NCBI Taxonomy" id="271865"/>
    <lineage>
        <taxon>Bacteria</taxon>
        <taxon>Pseudomonadati</taxon>
        <taxon>Pseudomonadota</taxon>
        <taxon>Alphaproteobacteria</taxon>
        <taxon>Hyphomicrobiales</taxon>
        <taxon>Brucellaceae</taxon>
        <taxon>Brucella/Ochrobactrum group</taxon>
        <taxon>Ochrobactrum</taxon>
    </lineage>
</organism>
<geneLocation type="plasmid" evidence="2 3">
    <name>unnamed1</name>
</geneLocation>
<dbReference type="AlphaFoldDB" id="A0A248UQ47"/>
<accession>A0A248UQ47</accession>
<dbReference type="Proteomes" id="UP000215256">
    <property type="component" value="Plasmid unnamed1"/>
</dbReference>
<protein>
    <submittedName>
        <fullName evidence="2">Uncharacterized protein</fullName>
    </submittedName>
</protein>
<dbReference type="EMBL" id="CP022605">
    <property type="protein sequence ID" value="ASV88409.1"/>
    <property type="molecule type" value="Genomic_DNA"/>
</dbReference>
<proteinExistence type="predicted"/>
<evidence type="ECO:0000313" key="3">
    <source>
        <dbReference type="Proteomes" id="UP000215256"/>
    </source>
</evidence>
<gene>
    <name evidence="2" type="ORF">CES85_3604</name>
</gene>
<reference evidence="2 3" key="1">
    <citation type="submission" date="2017-07" db="EMBL/GenBank/DDBJ databases">
        <title>Phylogenetic study on the rhizospheric bacterium Ochrobactrum sp. A44.</title>
        <authorList>
            <person name="Krzyzanowska D.M."/>
            <person name="Ossowicki A."/>
            <person name="Rajewska M."/>
            <person name="Maciag T."/>
            <person name="Kaczynski Z."/>
            <person name="Czerwicka M."/>
            <person name="Jafra S."/>
        </authorList>
    </citation>
    <scope>NUCLEOTIDE SEQUENCE [LARGE SCALE GENOMIC DNA]</scope>
    <source>
        <strain evidence="2 3">A44</strain>
        <plasmid evidence="2 3">unnamed1</plasmid>
    </source>
</reference>